<accession>A0ABV2T8V7</accession>
<sequence length="64" mass="7171">MNGTQTGDPTKLAKGLIKVVNSEDAPVRLLISKPAIPAVDTYYKNRYAEFEKWHDVSADSDFEE</sequence>
<dbReference type="Proteomes" id="UP001549749">
    <property type="component" value="Unassembled WGS sequence"/>
</dbReference>
<proteinExistence type="predicted"/>
<keyword evidence="2" id="KW-1185">Reference proteome</keyword>
<dbReference type="EMBL" id="JBEXAC010000002">
    <property type="protein sequence ID" value="MET6999474.1"/>
    <property type="molecule type" value="Genomic_DNA"/>
</dbReference>
<comment type="caution">
    <text evidence="1">The sequence shown here is derived from an EMBL/GenBank/DDBJ whole genome shotgun (WGS) entry which is preliminary data.</text>
</comment>
<dbReference type="RefSeq" id="WP_354662036.1">
    <property type="nucleotide sequence ID" value="NZ_JBEXAC010000002.1"/>
</dbReference>
<evidence type="ECO:0000313" key="1">
    <source>
        <dbReference type="EMBL" id="MET6999474.1"/>
    </source>
</evidence>
<gene>
    <name evidence="1" type="ORF">ABR189_18945</name>
</gene>
<protein>
    <submittedName>
        <fullName evidence="1">Uncharacterized protein</fullName>
    </submittedName>
</protein>
<organism evidence="1 2">
    <name type="scientific">Chitinophaga defluvii</name>
    <dbReference type="NCBI Taxonomy" id="3163343"/>
    <lineage>
        <taxon>Bacteria</taxon>
        <taxon>Pseudomonadati</taxon>
        <taxon>Bacteroidota</taxon>
        <taxon>Chitinophagia</taxon>
        <taxon>Chitinophagales</taxon>
        <taxon>Chitinophagaceae</taxon>
        <taxon>Chitinophaga</taxon>
    </lineage>
</organism>
<reference evidence="1 2" key="1">
    <citation type="submission" date="2024-06" db="EMBL/GenBank/DDBJ databases">
        <title>Chitinophaga defluvii sp. nov., isolated from municipal sewage.</title>
        <authorList>
            <person name="Zhang L."/>
        </authorList>
    </citation>
    <scope>NUCLEOTIDE SEQUENCE [LARGE SCALE GENOMIC DNA]</scope>
    <source>
        <strain evidence="1 2">H8</strain>
    </source>
</reference>
<name>A0ABV2T8V7_9BACT</name>
<evidence type="ECO:0000313" key="2">
    <source>
        <dbReference type="Proteomes" id="UP001549749"/>
    </source>
</evidence>